<feature type="chain" id="PRO_5020450368" description="Extracellular membrane protein CFEM domain-containing protein" evidence="3">
    <location>
        <begin position="28"/>
        <end position="578"/>
    </location>
</feature>
<feature type="compositionally biased region" description="Acidic residues" evidence="1">
    <location>
        <begin position="115"/>
        <end position="128"/>
    </location>
</feature>
<feature type="region of interest" description="Disordered" evidence="1">
    <location>
        <begin position="349"/>
        <end position="480"/>
    </location>
</feature>
<organism evidence="4 5">
    <name type="scientific">Colletotrichum tanaceti</name>
    <dbReference type="NCBI Taxonomy" id="1306861"/>
    <lineage>
        <taxon>Eukaryota</taxon>
        <taxon>Fungi</taxon>
        <taxon>Dikarya</taxon>
        <taxon>Ascomycota</taxon>
        <taxon>Pezizomycotina</taxon>
        <taxon>Sordariomycetes</taxon>
        <taxon>Hypocreomycetidae</taxon>
        <taxon>Glomerellales</taxon>
        <taxon>Glomerellaceae</taxon>
        <taxon>Colletotrichum</taxon>
        <taxon>Colletotrichum destructivum species complex</taxon>
    </lineage>
</organism>
<evidence type="ECO:0000256" key="2">
    <source>
        <dbReference type="SAM" id="Phobius"/>
    </source>
</evidence>
<keyword evidence="3" id="KW-0732">Signal</keyword>
<feature type="signal peptide" evidence="3">
    <location>
        <begin position="1"/>
        <end position="27"/>
    </location>
</feature>
<feature type="compositionally biased region" description="Polar residues" evidence="1">
    <location>
        <begin position="382"/>
        <end position="405"/>
    </location>
</feature>
<evidence type="ECO:0000256" key="1">
    <source>
        <dbReference type="SAM" id="MobiDB-lite"/>
    </source>
</evidence>
<evidence type="ECO:0000313" key="4">
    <source>
        <dbReference type="EMBL" id="TKW49598.1"/>
    </source>
</evidence>
<feature type="region of interest" description="Disordered" evidence="1">
    <location>
        <begin position="107"/>
        <end position="212"/>
    </location>
</feature>
<feature type="compositionally biased region" description="Low complexity" evidence="1">
    <location>
        <begin position="454"/>
        <end position="467"/>
    </location>
</feature>
<name>A0A4U6X2I7_9PEZI</name>
<sequence length="578" mass="60354">MAPRLRHRTIPTSSLVLLSYLVSQSRAAFVNDFSAYPASARPCMNTAAAASGCAGNTVREMNTCLCGNGGNFVMATAKCVKKESKFELDDVYEVLLTSCTDSQTPLAVSQAQFLDPEEEDDDDDDDDDGKGSEVSLTPNNNNNNNNNGGGGGIPSVPSIPNVGNVGNVGGGGGSSSTFATSITTPPPSVATPAPAPAPAQAQAQASDSTYESVAPGGVTVTVTKGTKATPTGAVVSGQQGSKDDTHSSSSDDGYKVRPEGKVLAAGITAALAVVIGAIAFLCYRRRRQRKERKRQVGASAKFASMTSATSLTTMTATMPQGQAAAAAAHHGANNLRPNTANSMQMAVGTAAWGRQQQQQQHQQQQRQPEHHHHQQQQHYQLAPQSPSYWQNNSPSPNPYGQTSGGWPSPVTTNTNGTNDTNGPWGVSPVSQNPTHASREPESPSTLDTTRDAHAVPAGVPAGVSAPHPSRHPSDNTYAPVFELPGDEAQAVEADSTPIGQALPIQPPSRSIQSTPTHMSAPSAQLPPAPATVTAAAHRGMPNRQIDDALQISQVELPPPRYSGPDPDSEWDSDEKKFG</sequence>
<keyword evidence="2" id="KW-0812">Transmembrane</keyword>
<evidence type="ECO:0000313" key="5">
    <source>
        <dbReference type="Proteomes" id="UP000310108"/>
    </source>
</evidence>
<proteinExistence type="predicted"/>
<gene>
    <name evidence="4" type="ORF">CTA1_227</name>
</gene>
<feature type="compositionally biased region" description="Low complexity" evidence="1">
    <location>
        <begin position="355"/>
        <end position="366"/>
    </location>
</feature>
<feature type="transmembrane region" description="Helical" evidence="2">
    <location>
        <begin position="262"/>
        <end position="283"/>
    </location>
</feature>
<accession>A0A4U6X2I7</accession>
<dbReference type="AlphaFoldDB" id="A0A4U6X2I7"/>
<keyword evidence="2" id="KW-1133">Transmembrane helix</keyword>
<feature type="compositionally biased region" description="Low complexity" evidence="1">
    <location>
        <begin position="411"/>
        <end position="422"/>
    </location>
</feature>
<dbReference type="Proteomes" id="UP000310108">
    <property type="component" value="Unassembled WGS sequence"/>
</dbReference>
<feature type="compositionally biased region" description="Pro residues" evidence="1">
    <location>
        <begin position="184"/>
        <end position="197"/>
    </location>
</feature>
<comment type="caution">
    <text evidence="4">The sequence shown here is derived from an EMBL/GenBank/DDBJ whole genome shotgun (WGS) entry which is preliminary data.</text>
</comment>
<feature type="region of interest" description="Disordered" evidence="1">
    <location>
        <begin position="492"/>
        <end position="578"/>
    </location>
</feature>
<keyword evidence="2" id="KW-0472">Membrane</keyword>
<evidence type="ECO:0000256" key="3">
    <source>
        <dbReference type="SAM" id="SignalP"/>
    </source>
</evidence>
<feature type="region of interest" description="Disordered" evidence="1">
    <location>
        <begin position="229"/>
        <end position="255"/>
    </location>
</feature>
<dbReference type="STRING" id="1306861.A0A4U6X2I7"/>
<keyword evidence="5" id="KW-1185">Reference proteome</keyword>
<protein>
    <recommendedName>
        <fullName evidence="6">Extracellular membrane protein CFEM domain-containing protein</fullName>
    </recommendedName>
</protein>
<dbReference type="EMBL" id="PJEX01000511">
    <property type="protein sequence ID" value="TKW49598.1"/>
    <property type="molecule type" value="Genomic_DNA"/>
</dbReference>
<evidence type="ECO:0008006" key="6">
    <source>
        <dbReference type="Google" id="ProtNLM"/>
    </source>
</evidence>
<reference evidence="4 5" key="1">
    <citation type="journal article" date="2019" name="PLoS ONE">
        <title>Comparative genome analysis indicates high evolutionary potential of pathogenicity genes in Colletotrichum tanaceti.</title>
        <authorList>
            <person name="Lelwala R.V."/>
            <person name="Korhonen P.K."/>
            <person name="Young N.D."/>
            <person name="Scott J.B."/>
            <person name="Ades P.A."/>
            <person name="Gasser R.B."/>
            <person name="Taylor P.W.J."/>
        </authorList>
    </citation>
    <scope>NUCLEOTIDE SEQUENCE [LARGE SCALE GENOMIC DNA]</scope>
    <source>
        <strain evidence="4">BRIP57314</strain>
    </source>
</reference>
<feature type="compositionally biased region" description="Polar residues" evidence="1">
    <location>
        <begin position="507"/>
        <end position="517"/>
    </location>
</feature>
<dbReference type="OrthoDB" id="5311469at2759"/>